<organism evidence="3 4">
    <name type="scientific">Actinacidiphila oryziradicis</name>
    <dbReference type="NCBI Taxonomy" id="2571141"/>
    <lineage>
        <taxon>Bacteria</taxon>
        <taxon>Bacillati</taxon>
        <taxon>Actinomycetota</taxon>
        <taxon>Actinomycetes</taxon>
        <taxon>Kitasatosporales</taxon>
        <taxon>Streptomycetaceae</taxon>
        <taxon>Actinacidiphila</taxon>
    </lineage>
</organism>
<evidence type="ECO:0000256" key="1">
    <source>
        <dbReference type="SAM" id="MobiDB-lite"/>
    </source>
</evidence>
<keyword evidence="2" id="KW-1133">Transmembrane helix</keyword>
<dbReference type="RefSeq" id="WP_136725832.1">
    <property type="nucleotide sequence ID" value="NZ_SUMC01000022.1"/>
</dbReference>
<evidence type="ECO:0000313" key="3">
    <source>
        <dbReference type="EMBL" id="TKA09459.1"/>
    </source>
</evidence>
<dbReference type="Proteomes" id="UP000305778">
    <property type="component" value="Unassembled WGS sequence"/>
</dbReference>
<gene>
    <name evidence="3" type="ORF">FCI23_23055</name>
</gene>
<name>A0A4V5N2D0_9ACTN</name>
<comment type="caution">
    <text evidence="3">The sequence shown here is derived from an EMBL/GenBank/DDBJ whole genome shotgun (WGS) entry which is preliminary data.</text>
</comment>
<dbReference type="OrthoDB" id="4336173at2"/>
<reference evidence="3 4" key="1">
    <citation type="submission" date="2019-04" db="EMBL/GenBank/DDBJ databases">
        <title>Streptomyces oryziradicis sp. nov., a novel actinomycete isolated from rhizosphere soil of rice (Oryza sativa L.).</title>
        <authorList>
            <person name="Li C."/>
        </authorList>
    </citation>
    <scope>NUCLEOTIDE SEQUENCE [LARGE SCALE GENOMIC DNA]</scope>
    <source>
        <strain evidence="3 4">NEAU-C40</strain>
    </source>
</reference>
<dbReference type="AlphaFoldDB" id="A0A4V5N2D0"/>
<feature type="transmembrane region" description="Helical" evidence="2">
    <location>
        <begin position="12"/>
        <end position="35"/>
    </location>
</feature>
<sequence>MRTTLTADFWTLFALLLTAGAVITVIATLAAETFIARLRAHRTPHAQARPARPVPRIRPRPLHHTRY</sequence>
<feature type="region of interest" description="Disordered" evidence="1">
    <location>
        <begin position="42"/>
        <end position="67"/>
    </location>
</feature>
<feature type="compositionally biased region" description="Basic residues" evidence="1">
    <location>
        <begin position="55"/>
        <end position="67"/>
    </location>
</feature>
<evidence type="ECO:0000256" key="2">
    <source>
        <dbReference type="SAM" id="Phobius"/>
    </source>
</evidence>
<proteinExistence type="predicted"/>
<protein>
    <submittedName>
        <fullName evidence="3">Uncharacterized protein</fullName>
    </submittedName>
</protein>
<keyword evidence="4" id="KW-1185">Reference proteome</keyword>
<keyword evidence="2" id="KW-0472">Membrane</keyword>
<keyword evidence="2" id="KW-0812">Transmembrane</keyword>
<accession>A0A4V5N2D0</accession>
<dbReference type="EMBL" id="SUMC01000022">
    <property type="protein sequence ID" value="TKA09459.1"/>
    <property type="molecule type" value="Genomic_DNA"/>
</dbReference>
<evidence type="ECO:0000313" key="4">
    <source>
        <dbReference type="Proteomes" id="UP000305778"/>
    </source>
</evidence>